<gene>
    <name evidence="1" type="ORF">EOK75_10455</name>
</gene>
<evidence type="ECO:0000313" key="1">
    <source>
        <dbReference type="EMBL" id="QCO56113.1"/>
    </source>
</evidence>
<name>A0A4P8EHA7_9RHOB</name>
<accession>A0A4P8EHA7</accession>
<dbReference type="AlphaFoldDB" id="A0A4P8EHA7"/>
<dbReference type="InterPro" id="IPR036514">
    <property type="entry name" value="SGNH_hydro_sf"/>
</dbReference>
<dbReference type="KEGG" id="pseb:EOK75_10455"/>
<dbReference type="EMBL" id="CP039964">
    <property type="protein sequence ID" value="QCO56113.1"/>
    <property type="molecule type" value="Genomic_DNA"/>
</dbReference>
<keyword evidence="2" id="KW-1185">Reference proteome</keyword>
<sequence length="839" mass="90894">MSFLTLLTDILFVGHSLVGPSLPPMIEGGLRAQGQPMEVASQVINGAPLRFSWDNSQEGERGDARAILPKGNTKVLVLAEAVPVAAHVEWNDSAAYVAKFAGLAWEARPDTQVYIYETWPSLQSGPGAVVEGDPGANVPWRERLTADLPLWEGMTAQANAIRPEGAPLVRVIPAGQAMGQLADAIAAGQVAGIDSIKALFSDDLHPDERALYFLAMVHVAVITGKDPTGLPPKLTRHWLSRQAVISAGQAAAFQRIAWQAVSGYQADDVARIEALAQSGGRAAAPAAVTTAPPVPEAPRPITNPHLALGLAEVADWSVQQPFLDVMKTARPWVGHLPGKWGGMEYEALRGGGYLDANGWPVRLPPEVVGLSTLILTDLPENAGKVAGRYVVRYEGRGRLRLEGRATVLKEAPGRIEFDYSPGPGSVMLTLIAQNADDPIRQVSVVKQEHLAAYDAGALFNPDWLGRIRGAKGLRFMDWMDTNNSTLAKLEDRPKPYGFSWAINGVPVEVMIALANELRADAWFTIPHLAEDALVRAYAIAVRDGLAPGLKAQVEYSNEVWNWQFDTAAWAERQCQARWGAQDCWVQYYGLRAAEVADIWADVFGAMAQDRLTRIITTQTGWLGLEAQILDAPLVVAEGRRPPKDSFDAYAVTGYFAGGLGSDEKAPMLKEWLAESLQYATEQADAQVLTGAARDIYIANHRFDLATENAAMELENGFVSGQAEDTLVALLGHVWPYHAAVAKSEGLTLMMYEGGTHVVANGALINDADVTAFFHHLNYSPQMGALYAKLIEGWADLTPAPFNAFVDVYTPNKWGSWGGLRHLGDENPRWDALAQGCKTC</sequence>
<dbReference type="RefSeq" id="WP_137193898.1">
    <property type="nucleotide sequence ID" value="NZ_CP039964.1"/>
</dbReference>
<protein>
    <submittedName>
        <fullName evidence="1">Uncharacterized protein</fullName>
    </submittedName>
</protein>
<proteinExistence type="predicted"/>
<dbReference type="OrthoDB" id="7783360at2"/>
<dbReference type="Proteomes" id="UP000298631">
    <property type="component" value="Chromosome"/>
</dbReference>
<dbReference type="Gene3D" id="3.40.50.1110">
    <property type="entry name" value="SGNH hydrolase"/>
    <property type="match status" value="1"/>
</dbReference>
<reference evidence="1 2" key="1">
    <citation type="submission" date="2019-05" db="EMBL/GenBank/DDBJ databases">
        <title>Pseudorhodobacter turbinis sp. nov., isolated from the gut of the Korean turban shell.</title>
        <authorList>
            <person name="Jeong Y.-S."/>
            <person name="Kang W.-R."/>
            <person name="Bae J.-W."/>
        </authorList>
    </citation>
    <scope>NUCLEOTIDE SEQUENCE [LARGE SCALE GENOMIC DNA]</scope>
    <source>
        <strain evidence="1 2">S12M18</strain>
    </source>
</reference>
<organism evidence="1 2">
    <name type="scientific">Pseudorhodobacter turbinis</name>
    <dbReference type="NCBI Taxonomy" id="2500533"/>
    <lineage>
        <taxon>Bacteria</taxon>
        <taxon>Pseudomonadati</taxon>
        <taxon>Pseudomonadota</taxon>
        <taxon>Alphaproteobacteria</taxon>
        <taxon>Rhodobacterales</taxon>
        <taxon>Paracoccaceae</taxon>
        <taxon>Pseudorhodobacter</taxon>
    </lineage>
</organism>
<evidence type="ECO:0000313" key="2">
    <source>
        <dbReference type="Proteomes" id="UP000298631"/>
    </source>
</evidence>
<dbReference type="GO" id="GO:0016788">
    <property type="term" value="F:hydrolase activity, acting on ester bonds"/>
    <property type="evidence" value="ECO:0007669"/>
    <property type="project" value="UniProtKB-ARBA"/>
</dbReference>